<evidence type="ECO:0008006" key="4">
    <source>
        <dbReference type="Google" id="ProtNLM"/>
    </source>
</evidence>
<feature type="region of interest" description="Disordered" evidence="1">
    <location>
        <begin position="1"/>
        <end position="118"/>
    </location>
</feature>
<evidence type="ECO:0000256" key="1">
    <source>
        <dbReference type="SAM" id="MobiDB-lite"/>
    </source>
</evidence>
<feature type="compositionally biased region" description="Basic and acidic residues" evidence="1">
    <location>
        <begin position="13"/>
        <end position="23"/>
    </location>
</feature>
<protein>
    <recommendedName>
        <fullName evidence="4">SMP domain-containing protein</fullName>
    </recommendedName>
</protein>
<reference evidence="2 3" key="1">
    <citation type="submission" date="2023-05" db="EMBL/GenBank/DDBJ databases">
        <title>A 100% complete, gapless, phased diploid assembly of the Scenedesmus obliquus UTEX 3031 genome.</title>
        <authorList>
            <person name="Biondi T.C."/>
            <person name="Hanschen E.R."/>
            <person name="Kwon T."/>
            <person name="Eng W."/>
            <person name="Kruse C.P.S."/>
            <person name="Koehler S.I."/>
            <person name="Kunde Y."/>
            <person name="Gleasner C.D."/>
            <person name="You Mak K.T."/>
            <person name="Polle J."/>
            <person name="Hovde B.T."/>
            <person name="Starkenburg S.R."/>
        </authorList>
    </citation>
    <scope>NUCLEOTIDE SEQUENCE [LARGE SCALE GENOMIC DNA]</scope>
    <source>
        <strain evidence="2 3">DOE0152z</strain>
    </source>
</reference>
<proteinExistence type="predicted"/>
<feature type="compositionally biased region" description="Polar residues" evidence="1">
    <location>
        <begin position="107"/>
        <end position="118"/>
    </location>
</feature>
<gene>
    <name evidence="2" type="ORF">OEZ85_011631</name>
</gene>
<dbReference type="EMBL" id="CP126210">
    <property type="protein sequence ID" value="WIA11518.1"/>
    <property type="molecule type" value="Genomic_DNA"/>
</dbReference>
<name>A0ABY8TQX7_TETOB</name>
<sequence>MSSGPAASVPPDADVKAAREGEAQFHGSGAPLNPDETAATRASEGTGAPDNNASQAASEAKDASQARGSGSSSGSAVNPPGFDATAATDPEGGSFSPAGDTAPGLPSTGSPVQGFSQE</sequence>
<evidence type="ECO:0000313" key="2">
    <source>
        <dbReference type="EMBL" id="WIA11518.1"/>
    </source>
</evidence>
<organism evidence="2 3">
    <name type="scientific">Tetradesmus obliquus</name>
    <name type="common">Green alga</name>
    <name type="synonym">Acutodesmus obliquus</name>
    <dbReference type="NCBI Taxonomy" id="3088"/>
    <lineage>
        <taxon>Eukaryota</taxon>
        <taxon>Viridiplantae</taxon>
        <taxon>Chlorophyta</taxon>
        <taxon>core chlorophytes</taxon>
        <taxon>Chlorophyceae</taxon>
        <taxon>CS clade</taxon>
        <taxon>Sphaeropleales</taxon>
        <taxon>Scenedesmaceae</taxon>
        <taxon>Tetradesmus</taxon>
    </lineage>
</organism>
<evidence type="ECO:0000313" key="3">
    <source>
        <dbReference type="Proteomes" id="UP001244341"/>
    </source>
</evidence>
<dbReference type="Proteomes" id="UP001244341">
    <property type="component" value="Chromosome 3b"/>
</dbReference>
<accession>A0ABY8TQX7</accession>
<keyword evidence="3" id="KW-1185">Reference proteome</keyword>